<dbReference type="Proteomes" id="UP000237347">
    <property type="component" value="Unassembled WGS sequence"/>
</dbReference>
<feature type="chain" id="PRO_5043665085" description="non-specific serine/threonine protein kinase" evidence="13">
    <location>
        <begin position="28"/>
        <end position="450"/>
    </location>
</feature>
<evidence type="ECO:0000313" key="15">
    <source>
        <dbReference type="EMBL" id="KAK7824627.1"/>
    </source>
</evidence>
<dbReference type="Pfam" id="PF00560">
    <property type="entry name" value="LRR_1"/>
    <property type="match status" value="1"/>
</dbReference>
<dbReference type="InterPro" id="IPR021720">
    <property type="entry name" value="Malectin_dom"/>
</dbReference>
<dbReference type="FunFam" id="3.80.10.10:FF:000433">
    <property type="entry name" value="Putative LRR receptor-like serine/threonine-protein kinase isoform A"/>
    <property type="match status" value="1"/>
</dbReference>
<reference evidence="15 16" key="1">
    <citation type="journal article" date="2018" name="Sci. Data">
        <title>The draft genome sequence of cork oak.</title>
        <authorList>
            <person name="Ramos A.M."/>
            <person name="Usie A."/>
            <person name="Barbosa P."/>
            <person name="Barros P.M."/>
            <person name="Capote T."/>
            <person name="Chaves I."/>
            <person name="Simoes F."/>
            <person name="Abreu I."/>
            <person name="Carrasquinho I."/>
            <person name="Faro C."/>
            <person name="Guimaraes J.B."/>
            <person name="Mendonca D."/>
            <person name="Nobrega F."/>
            <person name="Rodrigues L."/>
            <person name="Saibo N.J.M."/>
            <person name="Varela M.C."/>
            <person name="Egas C."/>
            <person name="Matos J."/>
            <person name="Miguel C.M."/>
            <person name="Oliveira M.M."/>
            <person name="Ricardo C.P."/>
            <person name="Goncalves S."/>
        </authorList>
    </citation>
    <scope>NUCLEOTIDE SEQUENCE [LARGE SCALE GENOMIC DNA]</scope>
    <source>
        <strain evidence="16">cv. HL8</strain>
    </source>
</reference>
<evidence type="ECO:0000256" key="13">
    <source>
        <dbReference type="SAM" id="SignalP"/>
    </source>
</evidence>
<evidence type="ECO:0000256" key="10">
    <source>
        <dbReference type="ARBA" id="ARBA00023180"/>
    </source>
</evidence>
<evidence type="ECO:0000256" key="6">
    <source>
        <dbReference type="ARBA" id="ARBA00022729"/>
    </source>
</evidence>
<dbReference type="GO" id="GO:0016020">
    <property type="term" value="C:membrane"/>
    <property type="evidence" value="ECO:0007669"/>
    <property type="project" value="UniProtKB-SubCell"/>
</dbReference>
<dbReference type="InterPro" id="IPR001611">
    <property type="entry name" value="Leu-rich_rpt"/>
</dbReference>
<keyword evidence="3" id="KW-0418">Kinase</keyword>
<dbReference type="EMBL" id="PKMF04000597">
    <property type="protein sequence ID" value="KAK7824627.1"/>
    <property type="molecule type" value="Genomic_DNA"/>
</dbReference>
<evidence type="ECO:0000256" key="2">
    <source>
        <dbReference type="ARBA" id="ARBA00012513"/>
    </source>
</evidence>
<keyword evidence="6 13" id="KW-0732">Signal</keyword>
<comment type="catalytic activity">
    <reaction evidence="11">
        <text>L-threonyl-[protein] + ATP = O-phospho-L-threonyl-[protein] + ADP + H(+)</text>
        <dbReference type="Rhea" id="RHEA:46608"/>
        <dbReference type="Rhea" id="RHEA-COMP:11060"/>
        <dbReference type="Rhea" id="RHEA-COMP:11605"/>
        <dbReference type="ChEBI" id="CHEBI:15378"/>
        <dbReference type="ChEBI" id="CHEBI:30013"/>
        <dbReference type="ChEBI" id="CHEBI:30616"/>
        <dbReference type="ChEBI" id="CHEBI:61977"/>
        <dbReference type="ChEBI" id="CHEBI:456216"/>
        <dbReference type="EC" id="2.7.11.1"/>
    </reaction>
</comment>
<evidence type="ECO:0000256" key="1">
    <source>
        <dbReference type="ARBA" id="ARBA00004479"/>
    </source>
</evidence>
<dbReference type="FunFam" id="2.60.120.430:FF:000004">
    <property type="entry name" value="Putative leucine-rich repeat receptor-like serine/threonine-protein kinase"/>
    <property type="match status" value="1"/>
</dbReference>
<dbReference type="Pfam" id="PF11721">
    <property type="entry name" value="Malectin"/>
    <property type="match status" value="1"/>
</dbReference>
<evidence type="ECO:0000256" key="3">
    <source>
        <dbReference type="ARBA" id="ARBA00022527"/>
    </source>
</evidence>
<dbReference type="AlphaFoldDB" id="A0AAW0JCK6"/>
<keyword evidence="10" id="KW-0325">Glycoprotein</keyword>
<evidence type="ECO:0000256" key="8">
    <source>
        <dbReference type="ARBA" id="ARBA00022840"/>
    </source>
</evidence>
<dbReference type="PANTHER" id="PTHR48006">
    <property type="entry name" value="LEUCINE-RICH REPEAT-CONTAINING PROTEIN DDB_G0281931-RELATED"/>
    <property type="match status" value="1"/>
</dbReference>
<evidence type="ECO:0000256" key="4">
    <source>
        <dbReference type="ARBA" id="ARBA00022553"/>
    </source>
</evidence>
<keyword evidence="3" id="KW-0723">Serine/threonine-protein kinase</keyword>
<evidence type="ECO:0000256" key="5">
    <source>
        <dbReference type="ARBA" id="ARBA00022679"/>
    </source>
</evidence>
<dbReference type="Gene3D" id="2.60.120.430">
    <property type="entry name" value="Galactose-binding lectin"/>
    <property type="match status" value="1"/>
</dbReference>
<evidence type="ECO:0000256" key="7">
    <source>
        <dbReference type="ARBA" id="ARBA00022741"/>
    </source>
</evidence>
<organism evidence="15 16">
    <name type="scientific">Quercus suber</name>
    <name type="common">Cork oak</name>
    <dbReference type="NCBI Taxonomy" id="58331"/>
    <lineage>
        <taxon>Eukaryota</taxon>
        <taxon>Viridiplantae</taxon>
        <taxon>Streptophyta</taxon>
        <taxon>Embryophyta</taxon>
        <taxon>Tracheophyta</taxon>
        <taxon>Spermatophyta</taxon>
        <taxon>Magnoliopsida</taxon>
        <taxon>eudicotyledons</taxon>
        <taxon>Gunneridae</taxon>
        <taxon>Pentapetalae</taxon>
        <taxon>rosids</taxon>
        <taxon>fabids</taxon>
        <taxon>Fagales</taxon>
        <taxon>Fagaceae</taxon>
        <taxon>Quercus</taxon>
    </lineage>
</organism>
<dbReference type="InterPro" id="IPR032675">
    <property type="entry name" value="LRR_dom_sf"/>
</dbReference>
<feature type="domain" description="Malectin" evidence="14">
    <location>
        <begin position="249"/>
        <end position="430"/>
    </location>
</feature>
<keyword evidence="7" id="KW-0547">Nucleotide-binding</keyword>
<feature type="signal peptide" evidence="13">
    <location>
        <begin position="1"/>
        <end position="27"/>
    </location>
</feature>
<gene>
    <name evidence="15" type="ORF">CFP56_034219</name>
</gene>
<comment type="catalytic activity">
    <reaction evidence="12">
        <text>L-seryl-[protein] + ATP = O-phospho-L-seryl-[protein] + ADP + H(+)</text>
        <dbReference type="Rhea" id="RHEA:17989"/>
        <dbReference type="Rhea" id="RHEA-COMP:9863"/>
        <dbReference type="Rhea" id="RHEA-COMP:11604"/>
        <dbReference type="ChEBI" id="CHEBI:15378"/>
        <dbReference type="ChEBI" id="CHEBI:29999"/>
        <dbReference type="ChEBI" id="CHEBI:30616"/>
        <dbReference type="ChEBI" id="CHEBI:83421"/>
        <dbReference type="ChEBI" id="CHEBI:456216"/>
        <dbReference type="EC" id="2.7.11.1"/>
    </reaction>
</comment>
<accession>A0AAW0JCK6</accession>
<evidence type="ECO:0000256" key="12">
    <source>
        <dbReference type="ARBA" id="ARBA00048679"/>
    </source>
</evidence>
<comment type="subcellular location">
    <subcellularLocation>
        <location evidence="1">Membrane</location>
        <topology evidence="1">Single-pass type I membrane protein</topology>
    </subcellularLocation>
</comment>
<keyword evidence="5" id="KW-0808">Transferase</keyword>
<dbReference type="EC" id="2.7.11.1" evidence="2"/>
<evidence type="ECO:0000259" key="14">
    <source>
        <dbReference type="Pfam" id="PF11721"/>
    </source>
</evidence>
<dbReference type="PANTHER" id="PTHR48006:SF66">
    <property type="entry name" value="PROTEIN KINASE DOMAIN-CONTAINING PROTEIN"/>
    <property type="match status" value="1"/>
</dbReference>
<evidence type="ECO:0000313" key="16">
    <source>
        <dbReference type="Proteomes" id="UP000237347"/>
    </source>
</evidence>
<dbReference type="InterPro" id="IPR051824">
    <property type="entry name" value="LRR_Rcpt-Like_S/T_Kinase"/>
</dbReference>
<dbReference type="GO" id="GO:0004674">
    <property type="term" value="F:protein serine/threonine kinase activity"/>
    <property type="evidence" value="ECO:0007669"/>
    <property type="project" value="UniProtKB-KW"/>
</dbReference>
<keyword evidence="9" id="KW-0675">Receptor</keyword>
<evidence type="ECO:0000256" key="11">
    <source>
        <dbReference type="ARBA" id="ARBA00047899"/>
    </source>
</evidence>
<dbReference type="GO" id="GO:0005524">
    <property type="term" value="F:ATP binding"/>
    <property type="evidence" value="ECO:0007669"/>
    <property type="project" value="UniProtKB-KW"/>
</dbReference>
<dbReference type="Gene3D" id="3.80.10.10">
    <property type="entry name" value="Ribonuclease Inhibitor"/>
    <property type="match status" value="1"/>
</dbReference>
<evidence type="ECO:0000256" key="9">
    <source>
        <dbReference type="ARBA" id="ARBA00023170"/>
    </source>
</evidence>
<keyword evidence="4" id="KW-0597">Phosphoprotein</keyword>
<proteinExistence type="predicted"/>
<keyword evidence="8" id="KW-0067">ATP-binding</keyword>
<name>A0AAW0JCK6_QUESU</name>
<keyword evidence="16" id="KW-1185">Reference proteome</keyword>
<protein>
    <recommendedName>
        <fullName evidence="2">non-specific serine/threonine protein kinase</fullName>
        <ecNumber evidence="2">2.7.11.1</ecNumber>
    </recommendedName>
</protein>
<dbReference type="SUPFAM" id="SSF52058">
    <property type="entry name" value="L domain-like"/>
    <property type="match status" value="1"/>
</dbReference>
<comment type="caution">
    <text evidence="15">The sequence shown here is derived from an EMBL/GenBank/DDBJ whole genome shotgun (WGS) entry which is preliminary data.</text>
</comment>
<sequence>MARLVLPYISFIVFLLLMCMATQPGTGTTHSDEVKALGEIAKQLGKKDWNTNVDPCINESSWLTPKLDSRPLYNNSLICNCSYPNSVCHVVKLILKGQDLGGVLPRSLVKLPYLTTLSANNLSGELPVTLTKLTKLKELRISSNNFTGRMPDFFQSWKQLEKLEIQASGFEGPIPSSISILINLTELRISDLVGGGSKFPNLGSSTRMIRLFLTSNLFTGPIPEGIKGIDNTQAFCPIMSRQSVNFNKVHINCGGKASTVGNIKYEADDDPAGGASFFQRENWGFSSSGRFWDIDTTGNDYVANNVSILKMNEAELYISARLSPLSITYYARCLANGPYKLKLHFAEIVVRDNRSFGSLGRRIFDIYVQEKLVLKDFDIENAAPGVDKAVVREYKANVTNKVLMIRFFWAGKGTTATPKRGTYGPLISAISVEAGRYSLSPTMAGSWNNV</sequence>